<feature type="domain" description="GLTSCR protein conserved" evidence="2">
    <location>
        <begin position="1271"/>
        <end position="1371"/>
    </location>
</feature>
<dbReference type="Proteomes" id="UP001178508">
    <property type="component" value="Chromosome 10"/>
</dbReference>
<feature type="compositionally biased region" description="Low complexity" evidence="1">
    <location>
        <begin position="1636"/>
        <end position="1648"/>
    </location>
</feature>
<dbReference type="GO" id="GO:0016514">
    <property type="term" value="C:SWI/SNF complex"/>
    <property type="evidence" value="ECO:0007669"/>
    <property type="project" value="TreeGrafter"/>
</dbReference>
<feature type="compositionally biased region" description="Polar residues" evidence="1">
    <location>
        <begin position="1708"/>
        <end position="1721"/>
    </location>
</feature>
<feature type="compositionally biased region" description="Pro residues" evidence="1">
    <location>
        <begin position="1449"/>
        <end position="1471"/>
    </location>
</feature>
<dbReference type="PANTHER" id="PTHR15572">
    <property type="entry name" value="GLIOMA TUMOR SUPPRESSOR CANDIDATE REGION GENE 1"/>
    <property type="match status" value="1"/>
</dbReference>
<feature type="compositionally biased region" description="Polar residues" evidence="1">
    <location>
        <begin position="714"/>
        <end position="723"/>
    </location>
</feature>
<feature type="compositionally biased region" description="Low complexity" evidence="1">
    <location>
        <begin position="466"/>
        <end position="482"/>
    </location>
</feature>
<feature type="region of interest" description="Disordered" evidence="1">
    <location>
        <begin position="755"/>
        <end position="778"/>
    </location>
</feature>
<feature type="region of interest" description="Disordered" evidence="1">
    <location>
        <begin position="1820"/>
        <end position="2000"/>
    </location>
</feature>
<name>A0AAV1FX38_XYRNO</name>
<dbReference type="GO" id="GO:0045893">
    <property type="term" value="P:positive regulation of DNA-templated transcription"/>
    <property type="evidence" value="ECO:0007669"/>
    <property type="project" value="TreeGrafter"/>
</dbReference>
<feature type="compositionally biased region" description="Low complexity" evidence="1">
    <location>
        <begin position="1120"/>
        <end position="1130"/>
    </location>
</feature>
<feature type="compositionally biased region" description="Low complexity" evidence="1">
    <location>
        <begin position="1510"/>
        <end position="1532"/>
    </location>
</feature>
<feature type="region of interest" description="Disordered" evidence="1">
    <location>
        <begin position="700"/>
        <end position="729"/>
    </location>
</feature>
<feature type="region of interest" description="Disordered" evidence="1">
    <location>
        <begin position="1105"/>
        <end position="1130"/>
    </location>
</feature>
<dbReference type="EMBL" id="OY660873">
    <property type="protein sequence ID" value="CAJ1064958.1"/>
    <property type="molecule type" value="Genomic_DNA"/>
</dbReference>
<dbReference type="Pfam" id="PF15249">
    <property type="entry name" value="GLTSCR1"/>
    <property type="match status" value="1"/>
</dbReference>
<sequence length="2000" mass="208579">MSEIARTSLFCHCLYVNNSNKQICECDVESQISVRRTEASCFLSVVGSCTAARARLSWRPRAACTSIVSVVMDDEDGRCLLDVICDPEALNDFLHGSETHLDTDDLLDGSSDPSTSFFSTTGGHVPEVQPAVQLSVNEPAGLPRVSVDLDFLEDDDILGGSPGGDGGSNGIGTNHEPCDILQQSLAEANITEQSLQEAEAELDLGSFGIPGLTQVVQTLPDASLSGAGGTTVGVGIGVGVGGAATIFPGSAPSTTATPPNATADMLGSVLAQQGLQLQPQVMNKAISVQPFMQPVGLGNVTLQPISSLQALPNGSQSGHLGIGQIQVVGQPTVMTINQSGQPILAKAMGGYQLHQSGPEVSATGPQAALGGSGGGLLIQGNKTTLGSPALNGPAVCVSSTNSSSGGTMTAPAGLVGFSGTSLSSGIGPQTQTQGQIMQNVIIQRTPTPIQPKPPQGGAIQPKIFKQQQQQQQPQQQTPQPLQNDAHKTLGLQQVPVSAAQNVAFLTGKPGSNVVLSTQGTTQGPQFQQTIFKQQAAQPSGKPLSVHLLNQSGSIVIPSQTVLQGQNHQFLLPQLQAGGQILTQHPGGHIITSQGPGGQLIANQILTANQNINLGQVLTSQGHPGAAHILSGPIQLQSGQMGTPTLFQMPVSLAQSQNQTQTHTVSGHAQTVIQGMPIQNSLTMLSQVEGLSPAVSLQPALQAQPGGLPSSSSSTGAATMTQGQPGECVTVLGSSTDQAAHPTQQQQHIPQSSILAMQPSSSVSAASTVPSSSPSMSVSTSSSVTAVGLVPPQAQHSPGRLLFTNQGSSMILSPESLQMFLQQEQHHQTENESTPTVGVPASVIVSSNNITAPAPAVHDSQLADSWVGQSLSPSPGPSHITAVVKQVPSGGPKQPLKIQGMSPSPALTSHTTAPPPVAESPQPSQSPLTLSQQIQSPHHQQQSRPPSQPQPQTQTSSRSCTPSSHPPLFIVHNQIAESSQSAPQGQPQQAQAQQAHIQVQLQPQPRPASQPAPYQQDMPPVSQSPKPPPVPPAQHQFTAPPVSTSAAAVVKAQVPVQGLTAEQQHHLQLVGAQIQTLSGIAQPSPQQKQLLDKLHQVQQNILLQAKQSAQSQPQPQPQPQPQATSQFSSQQDVPVDKVVLATTSSTGTPAQLLSVLQPASVLVKTPATAPSDLQVFSGAQGPAGSMVNQTVTPASLTQPAQVQPKPGVISSVGGMTVGKGGMQIQVLGTSLTQMPAPQPPAPVQTQTTTMKMPFSAEPSKEARMLEQLRKQQGSVLHPNYSAPFCSFEDTLHRLLPYHVYQGTANSSQDYQRVDDEFEKVSCHLLKRTQAMLDKYRHLLFAESKQRLGPSAEMVMIDRMFIQEEKIALSQDRVLARERPEEFVANARILEGVLSSQQKPSSAEPAPAGGSVAAAPAPAPSVHPPPASASAPLPKIPPNPPTAATQAPAPASTPTPTPAPAPAPPPTSAPPVPLSTAPSATPFPPTKLVIKHGGGGASVSWSSSCPPPPAPATSQSSRVPAAMSSLPSSSLNAKSADDDVDALPQRTSKPPMKTYEARSRIGLKLKIKQDQTGFSKVVHNTALDPVHTPQPQQSSQSTPPPPPPQSQPRFEPAVTHSKSHPLPTPSNTVIRTQSPVCTAPSASPVTTTTTQSNQSLRGSVTHNAAPSSTSTSSHTWSFSTSSSSSSSSSTQMNGTLDHHGGGGGGGGAKHNSNSTATPSQTTCRLPLRKTYRENVSPRVRPGVPGGGDESFTYHRPTPSPPRHEASSPPSERTVIASVKVEKRSRDASHIHTEPSHETGRYGSAMTGLDEMDEVFNRGIKTTQQHHLPQLLEKDGTKEKGEERADQEKDVGKYKRASGKNRHMAGGTFRMDQHAPGPPSPESSFTRDSLLPAKRCKSDSPDMDNASFSSGSPPDDSLNEHLQCAIDSILNLQQEPSARGQHMKGGNSRPHQHQSQRPGGSAASSHRPSVPPSSSSSSSSLAQHPQVGGRGHNGSLVPQTQSR</sequence>
<feature type="compositionally biased region" description="Low complexity" evidence="1">
    <location>
        <begin position="979"/>
        <end position="1002"/>
    </location>
</feature>
<feature type="compositionally biased region" description="Low complexity" evidence="1">
    <location>
        <begin position="1665"/>
        <end position="1688"/>
    </location>
</feature>
<evidence type="ECO:0000259" key="2">
    <source>
        <dbReference type="Pfam" id="PF15249"/>
    </source>
</evidence>
<dbReference type="InterPro" id="IPR015671">
    <property type="entry name" value="GSCR1_dom"/>
</dbReference>
<organism evidence="3 4">
    <name type="scientific">Xyrichtys novacula</name>
    <name type="common">Pearly razorfish</name>
    <name type="synonym">Hemipteronotus novacula</name>
    <dbReference type="NCBI Taxonomy" id="13765"/>
    <lineage>
        <taxon>Eukaryota</taxon>
        <taxon>Metazoa</taxon>
        <taxon>Chordata</taxon>
        <taxon>Craniata</taxon>
        <taxon>Vertebrata</taxon>
        <taxon>Euteleostomi</taxon>
        <taxon>Actinopterygii</taxon>
        <taxon>Neopterygii</taxon>
        <taxon>Teleostei</taxon>
        <taxon>Neoteleostei</taxon>
        <taxon>Acanthomorphata</taxon>
        <taxon>Eupercaria</taxon>
        <taxon>Labriformes</taxon>
        <taxon>Labridae</taxon>
        <taxon>Xyrichtys</taxon>
    </lineage>
</organism>
<feature type="compositionally biased region" description="Polar residues" evidence="1">
    <location>
        <begin position="1623"/>
        <end position="1634"/>
    </location>
</feature>
<dbReference type="PANTHER" id="PTHR15572:SF1">
    <property type="entry name" value="BRD4-INTERACTING CHROMATIN-REMODELING COMPLEX-ASSOCIATED PROTEIN"/>
    <property type="match status" value="1"/>
</dbReference>
<feature type="compositionally biased region" description="Low complexity" evidence="1">
    <location>
        <begin position="1398"/>
        <end position="1414"/>
    </location>
</feature>
<feature type="region of interest" description="Disordered" evidence="1">
    <location>
        <begin position="1393"/>
        <end position="1801"/>
    </location>
</feature>
<evidence type="ECO:0000313" key="4">
    <source>
        <dbReference type="Proteomes" id="UP001178508"/>
    </source>
</evidence>
<feature type="compositionally biased region" description="Low complexity" evidence="1">
    <location>
        <begin position="1010"/>
        <end position="1023"/>
    </location>
</feature>
<feature type="compositionally biased region" description="Basic and acidic residues" evidence="1">
    <location>
        <begin position="1777"/>
        <end position="1797"/>
    </location>
</feature>
<proteinExistence type="predicted"/>
<feature type="compositionally biased region" description="Basic residues" evidence="1">
    <location>
        <begin position="1851"/>
        <end position="1860"/>
    </location>
</feature>
<protein>
    <submittedName>
        <fullName evidence="3">BRD4-interacting chromatin-remodeling complex-associated protein isoform X1</fullName>
    </submittedName>
</protein>
<accession>A0AAV1FX38</accession>
<feature type="compositionally biased region" description="Basic and acidic residues" evidence="1">
    <location>
        <begin position="1829"/>
        <end position="1850"/>
    </location>
</feature>
<feature type="compositionally biased region" description="Low complexity" evidence="1">
    <location>
        <begin position="919"/>
        <end position="966"/>
    </location>
</feature>
<reference evidence="3" key="1">
    <citation type="submission" date="2023-08" db="EMBL/GenBank/DDBJ databases">
        <authorList>
            <person name="Alioto T."/>
            <person name="Alioto T."/>
            <person name="Gomez Garrido J."/>
        </authorList>
    </citation>
    <scope>NUCLEOTIDE SEQUENCE</scope>
</reference>
<feature type="compositionally biased region" description="Low complexity" evidence="1">
    <location>
        <begin position="1958"/>
        <end position="1979"/>
    </location>
</feature>
<evidence type="ECO:0000256" key="1">
    <source>
        <dbReference type="SAM" id="MobiDB-lite"/>
    </source>
</evidence>
<dbReference type="InterPro" id="IPR052438">
    <property type="entry name" value="Chromatin_remod/trans_coact"/>
</dbReference>
<feature type="region of interest" description="Disordered" evidence="1">
    <location>
        <begin position="446"/>
        <end position="482"/>
    </location>
</feature>
<feature type="compositionally biased region" description="Pro residues" evidence="1">
    <location>
        <begin position="1415"/>
        <end position="1425"/>
    </location>
</feature>
<feature type="region of interest" description="Disordered" evidence="1">
    <location>
        <begin position="865"/>
        <end position="1041"/>
    </location>
</feature>
<evidence type="ECO:0000313" key="3">
    <source>
        <dbReference type="EMBL" id="CAJ1064958.1"/>
    </source>
</evidence>
<keyword evidence="4" id="KW-1185">Reference proteome</keyword>
<feature type="compositionally biased region" description="Polar residues" evidence="1">
    <location>
        <begin position="900"/>
        <end position="911"/>
    </location>
</feature>
<feature type="compositionally biased region" description="Polar residues" evidence="1">
    <location>
        <begin position="1649"/>
        <end position="1664"/>
    </location>
</feature>
<feature type="compositionally biased region" description="Low complexity" evidence="1">
    <location>
        <begin position="758"/>
        <end position="778"/>
    </location>
</feature>
<gene>
    <name evidence="3" type="ORF">XNOV1_A019695</name>
</gene>